<dbReference type="EMBL" id="LNCU01000084">
    <property type="protein sequence ID" value="KWV52261.1"/>
    <property type="molecule type" value="Genomic_DNA"/>
</dbReference>
<dbReference type="SMART" id="SM00880">
    <property type="entry name" value="CHAD"/>
    <property type="match status" value="1"/>
</dbReference>
<evidence type="ECO:0000259" key="1">
    <source>
        <dbReference type="PROSITE" id="PS51707"/>
    </source>
</evidence>
<dbReference type="AlphaFoldDB" id="A0A109JNN4"/>
<keyword evidence="4" id="KW-1185">Reference proteome</keyword>
<dbReference type="Gene3D" id="2.40.320.10">
    <property type="entry name" value="Hypothetical Protein Pfu-838710-001"/>
    <property type="match status" value="1"/>
</dbReference>
<dbReference type="InterPro" id="IPR039013">
    <property type="entry name" value="YgiF"/>
</dbReference>
<evidence type="ECO:0008006" key="5">
    <source>
        <dbReference type="Google" id="ProtNLM"/>
    </source>
</evidence>
<dbReference type="GO" id="GO:0046872">
    <property type="term" value="F:metal ion binding"/>
    <property type="evidence" value="ECO:0007669"/>
    <property type="project" value="TreeGrafter"/>
</dbReference>
<dbReference type="InterPro" id="IPR038186">
    <property type="entry name" value="CHAD_dom_sf"/>
</dbReference>
<dbReference type="SUPFAM" id="SSF55154">
    <property type="entry name" value="CYTH-like phosphatases"/>
    <property type="match status" value="1"/>
</dbReference>
<evidence type="ECO:0000259" key="2">
    <source>
        <dbReference type="PROSITE" id="PS51708"/>
    </source>
</evidence>
<dbReference type="InterPro" id="IPR033469">
    <property type="entry name" value="CYTH-like_dom_sf"/>
</dbReference>
<dbReference type="RefSeq" id="WP_066510042.1">
    <property type="nucleotide sequence ID" value="NZ_LNCU01000084.1"/>
</dbReference>
<dbReference type="PANTHER" id="PTHR39569">
    <property type="entry name" value="INORGANIC TRIPHOSPHATASE"/>
    <property type="match status" value="1"/>
</dbReference>
<dbReference type="PROSITE" id="PS51707">
    <property type="entry name" value="CYTH"/>
    <property type="match status" value="1"/>
</dbReference>
<dbReference type="InterPro" id="IPR023577">
    <property type="entry name" value="CYTH_domain"/>
</dbReference>
<evidence type="ECO:0000313" key="3">
    <source>
        <dbReference type="EMBL" id="KWV52261.1"/>
    </source>
</evidence>
<dbReference type="Gene3D" id="1.40.20.10">
    <property type="entry name" value="CHAD domain"/>
    <property type="match status" value="1"/>
</dbReference>
<evidence type="ECO:0000313" key="4">
    <source>
        <dbReference type="Proteomes" id="UP000057737"/>
    </source>
</evidence>
<dbReference type="PROSITE" id="PS51708">
    <property type="entry name" value="CHAD"/>
    <property type="match status" value="1"/>
</dbReference>
<dbReference type="CDD" id="cd07756">
    <property type="entry name" value="CYTH-like_Pase_CHAD"/>
    <property type="match status" value="1"/>
</dbReference>
<dbReference type="SMART" id="SM01118">
    <property type="entry name" value="CYTH"/>
    <property type="match status" value="1"/>
</dbReference>
<dbReference type="Pfam" id="PF05235">
    <property type="entry name" value="CHAD"/>
    <property type="match status" value="1"/>
</dbReference>
<protein>
    <recommendedName>
        <fullName evidence="5">Inorganic triphosphatase YgiF</fullName>
    </recommendedName>
</protein>
<reference evidence="3 4" key="1">
    <citation type="submission" date="2015-11" db="EMBL/GenBank/DDBJ databases">
        <title>Draft Genome Sequence of the Strain BR 10303 (Bradyrhizobium sp.) isolated from nodules of Centrolobium paraense.</title>
        <authorList>
            <person name="Zelli J.E."/>
            <person name="Simoes-Araujo J.L."/>
            <person name="Barauna A.C."/>
            <person name="Silva K."/>
        </authorList>
    </citation>
    <scope>NUCLEOTIDE SEQUENCE [LARGE SCALE GENOMIC DNA]</scope>
    <source>
        <strain evidence="3 4">BR 10303</strain>
    </source>
</reference>
<dbReference type="Pfam" id="PF01928">
    <property type="entry name" value="CYTH"/>
    <property type="match status" value="1"/>
</dbReference>
<dbReference type="Proteomes" id="UP000057737">
    <property type="component" value="Unassembled WGS sequence"/>
</dbReference>
<sequence length="501" mass="56581">MAVETELKFRVPARTLKALVRPRIAGSRSGKPSASDLVSTYFDTARHKLKRRGLTLRVRQDGGRHVQTIKSAGGAQFGRGEWETELETDEPDLSKVGGTPFEDFASRKLRRKLKPVFETSVRRIAVPLRTKRSEIELAIDRGQVTAGHRTCPIEEVELELKSGRQLDLFRIAKALERKTGAELDLRSKSDLGYELADREEPVVVSAESVVLDSAFTAAEAFRVIARSAFRHFSSNADAVREGEAEGIHQMRVGLRRLRAAISLFSRMLVGPSTEEVKVQLKWLTNELAAARELDVFVRDDIEPASHDALLRRGGKAIRQEFSERRDRAFARARMATSSARYRTMLIDTLQWIEAPQTIAAADEGGPVGEFAATLLHRRIRKLRKDGRRLDAMSARERHKVRIRAKKLRYAIDFFESLFPGKRERKQLAWLSKHLKRIQKTLGSLNDFVAHRKLAVDAALKAPHRKERARAFASGVVLGREEQAVRPLIKIAAKEVRGLRKM</sequence>
<feature type="domain" description="CYTH" evidence="1">
    <location>
        <begin position="2"/>
        <end position="199"/>
    </location>
</feature>
<proteinExistence type="predicted"/>
<feature type="domain" description="CHAD" evidence="2">
    <location>
        <begin position="214"/>
        <end position="489"/>
    </location>
</feature>
<gene>
    <name evidence="3" type="ORF">AS156_11070</name>
</gene>
<dbReference type="InterPro" id="IPR007899">
    <property type="entry name" value="CHAD_dom"/>
</dbReference>
<dbReference type="GO" id="GO:0050355">
    <property type="term" value="F:inorganic triphosphate phosphatase activity"/>
    <property type="evidence" value="ECO:0007669"/>
    <property type="project" value="InterPro"/>
</dbReference>
<accession>A0A109JNN4</accession>
<dbReference type="OrthoDB" id="9777271at2"/>
<organism evidence="3 4">
    <name type="scientific">Bradyrhizobium macuxiense</name>
    <dbReference type="NCBI Taxonomy" id="1755647"/>
    <lineage>
        <taxon>Bacteria</taxon>
        <taxon>Pseudomonadati</taxon>
        <taxon>Pseudomonadota</taxon>
        <taxon>Alphaproteobacteria</taxon>
        <taxon>Hyphomicrobiales</taxon>
        <taxon>Nitrobacteraceae</taxon>
        <taxon>Bradyrhizobium</taxon>
    </lineage>
</organism>
<name>A0A109JNN4_9BRAD</name>
<comment type="caution">
    <text evidence="3">The sequence shown here is derived from an EMBL/GenBank/DDBJ whole genome shotgun (WGS) entry which is preliminary data.</text>
</comment>
<dbReference type="PANTHER" id="PTHR39569:SF1">
    <property type="entry name" value="INORGANIC TRIPHOSPHATASE"/>
    <property type="match status" value="1"/>
</dbReference>